<dbReference type="RefSeq" id="WP_072968118.1">
    <property type="nucleotide sequence ID" value="NZ_FRAJ01000017.1"/>
</dbReference>
<dbReference type="InterPro" id="IPR015943">
    <property type="entry name" value="WD40/YVTN_repeat-like_dom_sf"/>
</dbReference>
<dbReference type="PANTHER" id="PTHR34512">
    <property type="entry name" value="CELL SURFACE PROTEIN"/>
    <property type="match status" value="1"/>
</dbReference>
<proteinExistence type="predicted"/>
<dbReference type="EMBL" id="FRAJ01000017">
    <property type="protein sequence ID" value="SHK41762.1"/>
    <property type="molecule type" value="Genomic_DNA"/>
</dbReference>
<feature type="domain" description="Pyrrolo-quinoline quinone repeat" evidence="2">
    <location>
        <begin position="190"/>
        <end position="434"/>
    </location>
</feature>
<reference evidence="3 4" key="1">
    <citation type="submission" date="2016-11" db="EMBL/GenBank/DDBJ databases">
        <authorList>
            <person name="Jaros S."/>
            <person name="Januszkiewicz K."/>
            <person name="Wedrychowicz H."/>
        </authorList>
    </citation>
    <scope>NUCLEOTIDE SEQUENCE [LARGE SCALE GENOMIC DNA]</scope>
    <source>
        <strain evidence="3 4">DSM 14501</strain>
    </source>
</reference>
<gene>
    <name evidence="3" type="ORF">SAMN02745883_02006</name>
</gene>
<evidence type="ECO:0000313" key="3">
    <source>
        <dbReference type="EMBL" id="SHK41762.1"/>
    </source>
</evidence>
<feature type="signal peptide" evidence="1">
    <location>
        <begin position="1"/>
        <end position="27"/>
    </location>
</feature>
<dbReference type="InterPro" id="IPR018391">
    <property type="entry name" value="PQQ_b-propeller_rpt"/>
</dbReference>
<dbReference type="Gene3D" id="2.130.10.10">
    <property type="entry name" value="YVTN repeat-like/Quinoprotein amine dehydrogenase"/>
    <property type="match status" value="2"/>
</dbReference>
<dbReference type="Pfam" id="PF13360">
    <property type="entry name" value="PQQ_2"/>
    <property type="match status" value="1"/>
</dbReference>
<evidence type="ECO:0000256" key="1">
    <source>
        <dbReference type="SAM" id="SignalP"/>
    </source>
</evidence>
<dbReference type="STRING" id="1121266.SAMN02745883_02006"/>
<dbReference type="Proteomes" id="UP000184082">
    <property type="component" value="Unassembled WGS sequence"/>
</dbReference>
<accession>A0A1M6SAH9</accession>
<dbReference type="InterPro" id="IPR002372">
    <property type="entry name" value="PQQ_rpt_dom"/>
</dbReference>
<evidence type="ECO:0000259" key="2">
    <source>
        <dbReference type="Pfam" id="PF13360"/>
    </source>
</evidence>
<name>A0A1M6SAH9_9FIRM</name>
<dbReference type="SUPFAM" id="SSF50998">
    <property type="entry name" value="Quinoprotein alcohol dehydrogenase-like"/>
    <property type="match status" value="1"/>
</dbReference>
<sequence length="464" mass="51671">MLKRNKSFVISLVVVMLFTLMPMNVFADWTQFQGDIVNSGVTTDKLPTSSSITADWITKTESAGWFGIDTVPLVIGDNAYVFASSNLYKINISNGRKVWEIKVDSDGGFQLSTPATDGSNIYLGVQEKDKTDNKIKLKVKKVSNLNGTPNVTELAVLSEGGQLNTPITYDNGKLYFGTWKGTVDTTTGGVYYCVDANNGNILWKYTGVKNDNREDGFYWAGAAIVGNYIIFGNDASYIHVLDKNNGTEKDKFDLRKVHTDSREVRSSICVYDNSAYFTDKGGYLWKLNINSDGTLKYEGSRKIGYTTSTPVVAYHKDMSEDRIYVGQGQFSGGKLVCYDTNLNLIWEYTGIGGVQSSPIVYSDGVYNYIYFTENSAKGRGYCIMDEGYSASLVWVYTPPRDEMQNYTLQGMAPAGEYVVYGNDSGYVFGIKEETLKRAFKIEPLVTDIDKLQEESVAVDVYEKK</sequence>
<dbReference type="InterPro" id="IPR011047">
    <property type="entry name" value="Quinoprotein_ADH-like_sf"/>
</dbReference>
<dbReference type="SMART" id="SM00564">
    <property type="entry name" value="PQQ"/>
    <property type="match status" value="5"/>
</dbReference>
<keyword evidence="1" id="KW-0732">Signal</keyword>
<dbReference type="PANTHER" id="PTHR34512:SF30">
    <property type="entry name" value="OUTER MEMBRANE PROTEIN ASSEMBLY FACTOR BAMB"/>
    <property type="match status" value="1"/>
</dbReference>
<evidence type="ECO:0000313" key="4">
    <source>
        <dbReference type="Proteomes" id="UP000184082"/>
    </source>
</evidence>
<dbReference type="AlphaFoldDB" id="A0A1M6SAH9"/>
<organism evidence="3 4">
    <name type="scientific">Caminicella sporogenes DSM 14501</name>
    <dbReference type="NCBI Taxonomy" id="1121266"/>
    <lineage>
        <taxon>Bacteria</taxon>
        <taxon>Bacillati</taxon>
        <taxon>Bacillota</taxon>
        <taxon>Clostridia</taxon>
        <taxon>Peptostreptococcales</taxon>
        <taxon>Caminicellaceae</taxon>
        <taxon>Caminicella</taxon>
    </lineage>
</organism>
<protein>
    <submittedName>
        <fullName evidence="3">Outer membrane protein assembly factor BamB, contains PQQ-like beta-propeller repeat</fullName>
    </submittedName>
</protein>
<feature type="chain" id="PRO_5012906741" evidence="1">
    <location>
        <begin position="28"/>
        <end position="464"/>
    </location>
</feature>
<dbReference type="Gene3D" id="2.40.128.630">
    <property type="match status" value="1"/>
</dbReference>
<keyword evidence="4" id="KW-1185">Reference proteome</keyword>